<reference evidence="11 12" key="1">
    <citation type="submission" date="2007-06" db="EMBL/GenBank/DDBJ databases">
        <authorList>
            <person name="Shimkets L."/>
            <person name="Ferriera S."/>
            <person name="Johnson J."/>
            <person name="Kravitz S."/>
            <person name="Beeson K."/>
            <person name="Sutton G."/>
            <person name="Rogers Y.-H."/>
            <person name="Friedman R."/>
            <person name="Frazier M."/>
            <person name="Venter J.C."/>
        </authorList>
    </citation>
    <scope>NUCLEOTIDE SEQUENCE [LARGE SCALE GENOMIC DNA]</scope>
    <source>
        <strain evidence="11 12">SIR-1</strain>
    </source>
</reference>
<evidence type="ECO:0000256" key="1">
    <source>
        <dbReference type="ARBA" id="ARBA00004196"/>
    </source>
</evidence>
<evidence type="ECO:0000256" key="7">
    <source>
        <dbReference type="PROSITE-ProRule" id="PRU00433"/>
    </source>
</evidence>
<feature type="region of interest" description="Disordered" evidence="8">
    <location>
        <begin position="27"/>
        <end position="74"/>
    </location>
</feature>
<evidence type="ECO:0000259" key="10">
    <source>
        <dbReference type="PROSITE" id="PS51007"/>
    </source>
</evidence>
<keyword evidence="3 7" id="KW-0479">Metal-binding</keyword>
<proteinExistence type="predicted"/>
<keyword evidence="2 7" id="KW-0349">Heme</keyword>
<feature type="compositionally biased region" description="Low complexity" evidence="8">
    <location>
        <begin position="65"/>
        <end position="74"/>
    </location>
</feature>
<feature type="chain" id="PRO_5002697402" evidence="9">
    <location>
        <begin position="23"/>
        <end position="431"/>
    </location>
</feature>
<keyword evidence="6 7" id="KW-0408">Iron</keyword>
<evidence type="ECO:0000256" key="2">
    <source>
        <dbReference type="ARBA" id="ARBA00022617"/>
    </source>
</evidence>
<dbReference type="RefSeq" id="WP_006975411.1">
    <property type="nucleotide sequence ID" value="NZ_ABCS01000092.1"/>
</dbReference>
<dbReference type="GO" id="GO:0004130">
    <property type="term" value="F:cytochrome-c peroxidase activity"/>
    <property type="evidence" value="ECO:0007669"/>
    <property type="project" value="TreeGrafter"/>
</dbReference>
<keyword evidence="5" id="KW-0560">Oxidoreductase</keyword>
<name>A6GFC1_9BACT</name>
<accession>A6GFC1</accession>
<dbReference type="eggNOG" id="COG1858">
    <property type="taxonomic scope" value="Bacteria"/>
</dbReference>
<dbReference type="STRING" id="391625.PPSIR1_04198"/>
<dbReference type="InterPro" id="IPR051395">
    <property type="entry name" value="Cytochrome_c_Peroxidase/MauG"/>
</dbReference>
<comment type="caution">
    <text evidence="11">The sequence shown here is derived from an EMBL/GenBank/DDBJ whole genome shotgun (WGS) entry which is preliminary data.</text>
</comment>
<dbReference type="PANTHER" id="PTHR30600:SF10">
    <property type="entry name" value="BLL6722 PROTEIN"/>
    <property type="match status" value="1"/>
</dbReference>
<keyword evidence="12" id="KW-1185">Reference proteome</keyword>
<evidence type="ECO:0000256" key="9">
    <source>
        <dbReference type="SAM" id="SignalP"/>
    </source>
</evidence>
<sequence length="431" mass="46294">MSTTARRELFALSLVFALGTTAACTEEEGGAWVPPNADEGGTEDEVGETDEDGESGTDGGPIDELPSPTLPDTLLDYSHDLPDHFLTAQIDGFDNTPGDNPVTDAGATLGRVLFWDKRLSQNGAVACGSCHGPGTAFTDDAVLSEGFEGALTRRNSMPLINLAYYDRGAMFWDERADTLEDQVLMPIQDAGEMGLTLDELVERVEDADYYAPLFTAAFGDAEVTTDRISKALAQFVRSIVSYRSPWDEGVAMVNGDVAQDFPNYSAQENQGKAIFFGQNQGGPPAQCGACHMQGNAISPPPPGMPQGDNAAIFYGPVPANNGLIDDEDDGFGEVTGDAQNNGEFKSPSLRNVAMTGPYMHDGRFDTLAEVVDHYVDGVEDHPNLHPLLRDPMTQQPVVLNLDDNDKAALVAFLETLSDPTLASDERWSDPF</sequence>
<gene>
    <name evidence="11" type="ORF">PPSIR1_04198</name>
</gene>
<dbReference type="InterPro" id="IPR004852">
    <property type="entry name" value="Di-haem_cyt_c_peroxidsae"/>
</dbReference>
<feature type="compositionally biased region" description="Acidic residues" evidence="8">
    <location>
        <begin position="40"/>
        <end position="55"/>
    </location>
</feature>
<dbReference type="PROSITE" id="PS51257">
    <property type="entry name" value="PROKAR_LIPOPROTEIN"/>
    <property type="match status" value="1"/>
</dbReference>
<dbReference type="Pfam" id="PF03150">
    <property type="entry name" value="CCP_MauG"/>
    <property type="match status" value="1"/>
</dbReference>
<evidence type="ECO:0000256" key="8">
    <source>
        <dbReference type="SAM" id="MobiDB-lite"/>
    </source>
</evidence>
<keyword evidence="4 9" id="KW-0732">Signal</keyword>
<evidence type="ECO:0000313" key="12">
    <source>
        <dbReference type="Proteomes" id="UP000005801"/>
    </source>
</evidence>
<dbReference type="Gene3D" id="1.10.760.10">
    <property type="entry name" value="Cytochrome c-like domain"/>
    <property type="match status" value="2"/>
</dbReference>
<feature type="domain" description="Cytochrome c" evidence="10">
    <location>
        <begin position="266"/>
        <end position="417"/>
    </location>
</feature>
<dbReference type="InterPro" id="IPR036909">
    <property type="entry name" value="Cyt_c-like_dom_sf"/>
</dbReference>
<dbReference type="GO" id="GO:0009055">
    <property type="term" value="F:electron transfer activity"/>
    <property type="evidence" value="ECO:0007669"/>
    <property type="project" value="InterPro"/>
</dbReference>
<dbReference type="Proteomes" id="UP000005801">
    <property type="component" value="Unassembled WGS sequence"/>
</dbReference>
<dbReference type="InterPro" id="IPR009056">
    <property type="entry name" value="Cyt_c-like_dom"/>
</dbReference>
<evidence type="ECO:0000313" key="11">
    <source>
        <dbReference type="EMBL" id="EDM75406.1"/>
    </source>
</evidence>
<keyword evidence="11" id="KW-0575">Peroxidase</keyword>
<dbReference type="PROSITE" id="PS51007">
    <property type="entry name" value="CYTC"/>
    <property type="match status" value="1"/>
</dbReference>
<dbReference type="AlphaFoldDB" id="A6GFC1"/>
<dbReference type="OrthoDB" id="9805202at2"/>
<evidence type="ECO:0000256" key="6">
    <source>
        <dbReference type="ARBA" id="ARBA00023004"/>
    </source>
</evidence>
<dbReference type="GO" id="GO:0030313">
    <property type="term" value="C:cell envelope"/>
    <property type="evidence" value="ECO:0007669"/>
    <property type="project" value="UniProtKB-SubCell"/>
</dbReference>
<organism evidence="11 12">
    <name type="scientific">Plesiocystis pacifica SIR-1</name>
    <dbReference type="NCBI Taxonomy" id="391625"/>
    <lineage>
        <taxon>Bacteria</taxon>
        <taxon>Pseudomonadati</taxon>
        <taxon>Myxococcota</taxon>
        <taxon>Polyangia</taxon>
        <taxon>Nannocystales</taxon>
        <taxon>Nannocystaceae</taxon>
        <taxon>Plesiocystis</taxon>
    </lineage>
</organism>
<evidence type="ECO:0000256" key="4">
    <source>
        <dbReference type="ARBA" id="ARBA00022729"/>
    </source>
</evidence>
<comment type="subcellular location">
    <subcellularLocation>
        <location evidence="1">Cell envelope</location>
    </subcellularLocation>
</comment>
<dbReference type="SUPFAM" id="SSF46626">
    <property type="entry name" value="Cytochrome c"/>
    <property type="match status" value="2"/>
</dbReference>
<evidence type="ECO:0000256" key="3">
    <source>
        <dbReference type="ARBA" id="ARBA00022723"/>
    </source>
</evidence>
<evidence type="ECO:0000256" key="5">
    <source>
        <dbReference type="ARBA" id="ARBA00023002"/>
    </source>
</evidence>
<dbReference type="EMBL" id="ABCS01000092">
    <property type="protein sequence ID" value="EDM75406.1"/>
    <property type="molecule type" value="Genomic_DNA"/>
</dbReference>
<protein>
    <submittedName>
        <fullName evidence="11">Probable cytochrome-c peroxidase</fullName>
    </submittedName>
</protein>
<feature type="signal peptide" evidence="9">
    <location>
        <begin position="1"/>
        <end position="22"/>
    </location>
</feature>
<dbReference type="GO" id="GO:0020037">
    <property type="term" value="F:heme binding"/>
    <property type="evidence" value="ECO:0007669"/>
    <property type="project" value="InterPro"/>
</dbReference>
<dbReference type="GO" id="GO:0046872">
    <property type="term" value="F:metal ion binding"/>
    <property type="evidence" value="ECO:0007669"/>
    <property type="project" value="UniProtKB-KW"/>
</dbReference>
<dbReference type="PANTHER" id="PTHR30600">
    <property type="entry name" value="CYTOCHROME C PEROXIDASE-RELATED"/>
    <property type="match status" value="1"/>
</dbReference>